<dbReference type="HOGENOM" id="CLU_020337_0_0_1"/>
<evidence type="ECO:0000256" key="1">
    <source>
        <dbReference type="SAM" id="MobiDB-lite"/>
    </source>
</evidence>
<evidence type="ECO:0000256" key="2">
    <source>
        <dbReference type="SAM" id="Phobius"/>
    </source>
</evidence>
<reference evidence="3" key="2">
    <citation type="submission" date="2015-03" db="UniProtKB">
        <authorList>
            <consortium name="EnsemblPlants"/>
        </authorList>
    </citation>
    <scope>IDENTIFICATION</scope>
</reference>
<evidence type="ECO:0000313" key="3">
    <source>
        <dbReference type="EnsemblPlants" id="OBART03G41910.1"/>
    </source>
</evidence>
<feature type="compositionally biased region" description="Low complexity" evidence="1">
    <location>
        <begin position="242"/>
        <end position="253"/>
    </location>
</feature>
<reference evidence="3" key="1">
    <citation type="journal article" date="2009" name="Rice">
        <title>De Novo Next Generation Sequencing of Plant Genomes.</title>
        <authorList>
            <person name="Rounsley S."/>
            <person name="Marri P.R."/>
            <person name="Yu Y."/>
            <person name="He R."/>
            <person name="Sisneros N."/>
            <person name="Goicoechea J.L."/>
            <person name="Lee S.J."/>
            <person name="Angelova A."/>
            <person name="Kudrna D."/>
            <person name="Luo M."/>
            <person name="Affourtit J."/>
            <person name="Desany B."/>
            <person name="Knight J."/>
            <person name="Niazi F."/>
            <person name="Egholm M."/>
            <person name="Wing R.A."/>
        </authorList>
    </citation>
    <scope>NUCLEOTIDE SEQUENCE [LARGE SCALE GENOMIC DNA]</scope>
    <source>
        <strain evidence="3">cv. IRGC 105608</strain>
    </source>
</reference>
<dbReference type="EnsemblPlants" id="OBART03G41910.1">
    <property type="protein sequence ID" value="OBART03G41910.1"/>
    <property type="gene ID" value="OBART03G41910"/>
</dbReference>
<feature type="region of interest" description="Disordered" evidence="1">
    <location>
        <begin position="358"/>
        <end position="380"/>
    </location>
</feature>
<keyword evidence="2" id="KW-0472">Membrane</keyword>
<feature type="compositionally biased region" description="Basic and acidic residues" evidence="1">
    <location>
        <begin position="361"/>
        <end position="371"/>
    </location>
</feature>
<dbReference type="PANTHER" id="PTHR33698:SF1">
    <property type="entry name" value="NUCLEAR TRANSPORT FACTOR 2 (NTF2) FAMILY PROTEIN"/>
    <property type="match status" value="1"/>
</dbReference>
<feature type="transmembrane region" description="Helical" evidence="2">
    <location>
        <begin position="46"/>
        <end position="67"/>
    </location>
</feature>
<feature type="transmembrane region" description="Helical" evidence="2">
    <location>
        <begin position="20"/>
        <end position="39"/>
    </location>
</feature>
<accession>A0A0D3FRQ3</accession>
<feature type="region of interest" description="Disordered" evidence="1">
    <location>
        <begin position="232"/>
        <end position="270"/>
    </location>
</feature>
<feature type="region of interest" description="Disordered" evidence="1">
    <location>
        <begin position="91"/>
        <end position="134"/>
    </location>
</feature>
<proteinExistence type="predicted"/>
<sequence length="775" mass="84798">MVPVNFGDSSSIPPVDAVVPMAMAPRLLCFLFLLLQLLLFPRVAAIVLAATPVLLLAAFLLALVLVYSEPNNNNEPDHLIPIRIRSRNPHAHDHASSCTASGSSDDDDDAQDSDSESVSEPADDEKAAVWTAEDEKSIQNIGSLELERNAAVEKLMSSRSMHRYYAADRDLIDLDLDGDGHQLPPGSAPSMHRNPFFFHDDQQAAASTAKLFSRHESFRPYFVADKTQQPVVLESSGGGGSSSSSSSSSSASGDRAGQHMKQEAVADFSSSPKAMVVTVDAELPNPKSMVTVDVELISDSSDNDDDDIMSLPGQQITKVASSMSDDDDGESSFEVESITRQVNETLHAHAAAAAAAAAAAREGREEKEENKLASIEEDERRERDVFSVSVPVPPAISATINGDDGGSPPPAATTAAPKAVVAAARYKTPSKKAVLGTAKLPCADWHPLPPFRLGPIPSSHQTDRQTTNTMMINSALTAASFQSPPTFIKLQVQLRPQKRRLQHQQHLLIVGNNGAITIGKQEFVLKPVQATLGPNSTGGGGGSPLPDVIQQFYSSLNEKDSKRLENLIAPDCIIDDNAYYKLLDIKSTQTYFRRLMDAMGKNFKFAIDEVSQGVEPTFAVMWHLEWNGKTIPFTKGCSFYICSRKEAALVIRKIHIFQESPVKPCKFSLEILNIATNLFDTFPNIAEAKKQSKNVSAHAGLLNNPEQAIQPFVRLYKSFVKPFIVPFLAYYTHFWTYLAKVAKQERGLYGDYQWIRSFQMMSCRCQKCQKGKPKK</sequence>
<name>A0A0D3FRQ3_9ORYZ</name>
<dbReference type="Gramene" id="OBART03G41910.1">
    <property type="protein sequence ID" value="OBART03G41910.1"/>
    <property type="gene ID" value="OBART03G41910"/>
</dbReference>
<feature type="compositionally biased region" description="Acidic residues" evidence="1">
    <location>
        <begin position="104"/>
        <end position="123"/>
    </location>
</feature>
<dbReference type="eggNOG" id="ENOG502RXQE">
    <property type="taxonomic scope" value="Eukaryota"/>
</dbReference>
<keyword evidence="2" id="KW-1133">Transmembrane helix</keyword>
<evidence type="ECO:0000313" key="4">
    <source>
        <dbReference type="Proteomes" id="UP000026960"/>
    </source>
</evidence>
<dbReference type="PaxDb" id="65489-OBART03G41910.1"/>
<organism evidence="3">
    <name type="scientific">Oryza barthii</name>
    <dbReference type="NCBI Taxonomy" id="65489"/>
    <lineage>
        <taxon>Eukaryota</taxon>
        <taxon>Viridiplantae</taxon>
        <taxon>Streptophyta</taxon>
        <taxon>Embryophyta</taxon>
        <taxon>Tracheophyta</taxon>
        <taxon>Spermatophyta</taxon>
        <taxon>Magnoliopsida</taxon>
        <taxon>Liliopsida</taxon>
        <taxon>Poales</taxon>
        <taxon>Poaceae</taxon>
        <taxon>BOP clade</taxon>
        <taxon>Oryzoideae</taxon>
        <taxon>Oryzeae</taxon>
        <taxon>Oryzinae</taxon>
        <taxon>Oryza</taxon>
    </lineage>
</organism>
<dbReference type="Gene3D" id="3.10.450.50">
    <property type="match status" value="1"/>
</dbReference>
<keyword evidence="2" id="KW-0812">Transmembrane</keyword>
<dbReference type="PANTHER" id="PTHR33698">
    <property type="entry name" value="NUCLEAR TRANSPORT FACTOR 2 (NTF2)-LIKE PROTEIN"/>
    <property type="match status" value="1"/>
</dbReference>
<dbReference type="AlphaFoldDB" id="A0A0D3FRQ3"/>
<dbReference type="InterPro" id="IPR032710">
    <property type="entry name" value="NTF2-like_dom_sf"/>
</dbReference>
<keyword evidence="4" id="KW-1185">Reference proteome</keyword>
<dbReference type="Proteomes" id="UP000026960">
    <property type="component" value="Chromosome 3"/>
</dbReference>
<dbReference type="SUPFAM" id="SSF54427">
    <property type="entry name" value="NTF2-like"/>
    <property type="match status" value="1"/>
</dbReference>
<protein>
    <submittedName>
        <fullName evidence="3">Uncharacterized protein</fullName>
    </submittedName>
</protein>